<dbReference type="RefSeq" id="WP_147095924.1">
    <property type="nucleotide sequence ID" value="NZ_JBHUFH010000002.1"/>
</dbReference>
<dbReference type="OrthoDB" id="7421214at2"/>
<keyword evidence="4" id="KW-1185">Reference proteome</keyword>
<dbReference type="GO" id="GO:0016491">
    <property type="term" value="F:oxidoreductase activity"/>
    <property type="evidence" value="ECO:0007669"/>
    <property type="project" value="UniProtKB-KW"/>
</dbReference>
<reference evidence="3 4" key="1">
    <citation type="submission" date="2019-08" db="EMBL/GenBank/DDBJ databases">
        <authorList>
            <person name="Ye J."/>
        </authorList>
    </citation>
    <scope>NUCLEOTIDE SEQUENCE [LARGE SCALE GENOMIC DNA]</scope>
    <source>
        <strain evidence="3 4">TK008</strain>
    </source>
</reference>
<dbReference type="Gene3D" id="3.50.50.60">
    <property type="entry name" value="FAD/NAD(P)-binding domain"/>
    <property type="match status" value="1"/>
</dbReference>
<dbReference type="Pfam" id="PF01266">
    <property type="entry name" value="DAO"/>
    <property type="match status" value="1"/>
</dbReference>
<dbReference type="Gene3D" id="3.30.9.10">
    <property type="entry name" value="D-Amino Acid Oxidase, subunit A, domain 2"/>
    <property type="match status" value="1"/>
</dbReference>
<evidence type="ECO:0000313" key="3">
    <source>
        <dbReference type="EMBL" id="TXB70506.1"/>
    </source>
</evidence>
<feature type="domain" description="FAD dependent oxidoreductase" evidence="2">
    <location>
        <begin position="4"/>
        <end position="341"/>
    </location>
</feature>
<dbReference type="GO" id="GO:0005737">
    <property type="term" value="C:cytoplasm"/>
    <property type="evidence" value="ECO:0007669"/>
    <property type="project" value="TreeGrafter"/>
</dbReference>
<evidence type="ECO:0000259" key="2">
    <source>
        <dbReference type="Pfam" id="PF01266"/>
    </source>
</evidence>
<accession>A0A5C6S7S9</accession>
<dbReference type="PANTHER" id="PTHR13847:SF287">
    <property type="entry name" value="FAD-DEPENDENT OXIDOREDUCTASE DOMAIN-CONTAINING PROTEIN 1"/>
    <property type="match status" value="1"/>
</dbReference>
<organism evidence="3 4">
    <name type="scientific">Paracoccus aurantiacus</name>
    <dbReference type="NCBI Taxonomy" id="2599412"/>
    <lineage>
        <taxon>Bacteria</taxon>
        <taxon>Pseudomonadati</taxon>
        <taxon>Pseudomonadota</taxon>
        <taxon>Alphaproteobacteria</taxon>
        <taxon>Rhodobacterales</taxon>
        <taxon>Paracoccaceae</taxon>
        <taxon>Paracoccus</taxon>
    </lineage>
</organism>
<dbReference type="InterPro" id="IPR006076">
    <property type="entry name" value="FAD-dep_OxRdtase"/>
</dbReference>
<sequence length="368" mass="39252">MKTDVIVIGGGIAGISVAARLADAASVTVLESEGRIGTQSSGRSAAIFVMNYGGEAIREVNEAAREFFLNPSEITELPLLAPRGEMMVARAEDFTALDDYLRTARDVEELTTADALALCPILRPEAALRASIERGAQTIDCDLLLNGFAKLLRRRGGTIQHDAPAKAIDRSDGLWQVTTPAGRFSAPVIVNAAGAWADEVAKSAGIGPLGLVPHRRNAAILPAPEHHDIAAWPMVVNASERWYFKPEAGKLMFSPCDAIATQPMDAWSDDMELAEGLDRFSQDVTYEVTRVERSWAGLRTFAPDHVPVIGFDPSAEGFFWLAGQGGIGIQTSPALSELAAAQILGLPLRLSAQTVAALSPARFTPAQP</sequence>
<proteinExistence type="predicted"/>
<dbReference type="AlphaFoldDB" id="A0A5C6S7S9"/>
<name>A0A5C6S7S9_9RHOB</name>
<evidence type="ECO:0000256" key="1">
    <source>
        <dbReference type="ARBA" id="ARBA00023002"/>
    </source>
</evidence>
<comment type="caution">
    <text evidence="3">The sequence shown here is derived from an EMBL/GenBank/DDBJ whole genome shotgun (WGS) entry which is preliminary data.</text>
</comment>
<keyword evidence="1" id="KW-0560">Oxidoreductase</keyword>
<dbReference type="EMBL" id="VOPL01000001">
    <property type="protein sequence ID" value="TXB70506.1"/>
    <property type="molecule type" value="Genomic_DNA"/>
</dbReference>
<gene>
    <name evidence="3" type="ORF">FQV27_01125</name>
</gene>
<protein>
    <submittedName>
        <fullName evidence="3">FAD-binding oxidoreductase</fullName>
    </submittedName>
</protein>
<dbReference type="Proteomes" id="UP000321562">
    <property type="component" value="Unassembled WGS sequence"/>
</dbReference>
<evidence type="ECO:0000313" key="4">
    <source>
        <dbReference type="Proteomes" id="UP000321562"/>
    </source>
</evidence>
<dbReference type="SUPFAM" id="SSF51905">
    <property type="entry name" value="FAD/NAD(P)-binding domain"/>
    <property type="match status" value="1"/>
</dbReference>
<dbReference type="PANTHER" id="PTHR13847">
    <property type="entry name" value="SARCOSINE DEHYDROGENASE-RELATED"/>
    <property type="match status" value="1"/>
</dbReference>
<dbReference type="InterPro" id="IPR036188">
    <property type="entry name" value="FAD/NAD-bd_sf"/>
</dbReference>